<keyword evidence="3" id="KW-1185">Reference proteome</keyword>
<protein>
    <submittedName>
        <fullName evidence="2">Uncharacterized protein</fullName>
    </submittedName>
</protein>
<name>A0ABD5NCI5_9EURY</name>
<keyword evidence="1" id="KW-1133">Transmembrane helix</keyword>
<reference evidence="2 3" key="1">
    <citation type="journal article" date="2019" name="Int. J. Syst. Evol. Microbiol.">
        <title>The Global Catalogue of Microorganisms (GCM) 10K type strain sequencing project: providing services to taxonomists for standard genome sequencing and annotation.</title>
        <authorList>
            <consortium name="The Broad Institute Genomics Platform"/>
            <consortium name="The Broad Institute Genome Sequencing Center for Infectious Disease"/>
            <person name="Wu L."/>
            <person name="Ma J."/>
        </authorList>
    </citation>
    <scope>NUCLEOTIDE SEQUENCE [LARGE SCALE GENOMIC DNA]</scope>
    <source>
        <strain evidence="2 3">CGMCC 1.12562</strain>
    </source>
</reference>
<evidence type="ECO:0000256" key="1">
    <source>
        <dbReference type="SAM" id="Phobius"/>
    </source>
</evidence>
<feature type="transmembrane region" description="Helical" evidence="1">
    <location>
        <begin position="7"/>
        <end position="26"/>
    </location>
</feature>
<keyword evidence="1" id="KW-0812">Transmembrane</keyword>
<evidence type="ECO:0000313" key="3">
    <source>
        <dbReference type="Proteomes" id="UP001595660"/>
    </source>
</evidence>
<feature type="transmembrane region" description="Helical" evidence="1">
    <location>
        <begin position="32"/>
        <end position="53"/>
    </location>
</feature>
<dbReference type="Proteomes" id="UP001595660">
    <property type="component" value="Unassembled WGS sequence"/>
</dbReference>
<gene>
    <name evidence="2" type="ORF">ACFOKC_04175</name>
</gene>
<dbReference type="RefSeq" id="WP_232571948.1">
    <property type="nucleotide sequence ID" value="NZ_CP089466.1"/>
</dbReference>
<evidence type="ECO:0000313" key="2">
    <source>
        <dbReference type="EMBL" id="MFC3476915.1"/>
    </source>
</evidence>
<dbReference type="EMBL" id="JBHRWN010000002">
    <property type="protein sequence ID" value="MFC3476915.1"/>
    <property type="molecule type" value="Genomic_DNA"/>
</dbReference>
<keyword evidence="1" id="KW-0472">Membrane</keyword>
<sequence length="61" mass="6934">MSQRRNLYVAGFVAASLAYIFNVLAFTGAFDLFRWVVFAAYFLVAFAAFEWLIGWAETLEA</sequence>
<comment type="caution">
    <text evidence="2">The sequence shown here is derived from an EMBL/GenBank/DDBJ whole genome shotgun (WGS) entry which is preliminary data.</text>
</comment>
<dbReference type="AlphaFoldDB" id="A0ABD5NCI5"/>
<organism evidence="2 3">
    <name type="scientific">Halobacterium litoreum</name>
    <dbReference type="NCBI Taxonomy" id="2039234"/>
    <lineage>
        <taxon>Archaea</taxon>
        <taxon>Methanobacteriati</taxon>
        <taxon>Methanobacteriota</taxon>
        <taxon>Stenosarchaea group</taxon>
        <taxon>Halobacteria</taxon>
        <taxon>Halobacteriales</taxon>
        <taxon>Halobacteriaceae</taxon>
        <taxon>Halobacterium</taxon>
    </lineage>
</organism>
<proteinExistence type="predicted"/>
<dbReference type="GeneID" id="69117165"/>
<accession>A0ABD5NCI5</accession>